<dbReference type="AlphaFoldDB" id="A0A9W4U8N8"/>
<evidence type="ECO:0000313" key="2">
    <source>
        <dbReference type="Proteomes" id="UP001152607"/>
    </source>
</evidence>
<dbReference type="Proteomes" id="UP001152607">
    <property type="component" value="Unassembled WGS sequence"/>
</dbReference>
<sequence>MPPREKHRKKWRDSLHTLIEQVESPGNDFSRHLLMEFSLYLYFATESQYSNVPQALQKSPLQTSEQYDEQNVGFFVHRRLYCDSVCTVVPELQDLFDLVVLLCREKIRAQMSAPLSITLPAGPTNGDIDKAMRIAFQIGDQKANLEDVEGETNHLVDGSLVRPSLTPSLVADLMELNGYQLYPDRQKEEELEKGLYWEQENEVTQLLQMRR</sequence>
<name>A0A9W4U8N8_9PLEO</name>
<organism evidence="1 2">
    <name type="scientific">Periconia digitata</name>
    <dbReference type="NCBI Taxonomy" id="1303443"/>
    <lineage>
        <taxon>Eukaryota</taxon>
        <taxon>Fungi</taxon>
        <taxon>Dikarya</taxon>
        <taxon>Ascomycota</taxon>
        <taxon>Pezizomycotina</taxon>
        <taxon>Dothideomycetes</taxon>
        <taxon>Pleosporomycetidae</taxon>
        <taxon>Pleosporales</taxon>
        <taxon>Massarineae</taxon>
        <taxon>Periconiaceae</taxon>
        <taxon>Periconia</taxon>
    </lineage>
</organism>
<reference evidence="1" key="1">
    <citation type="submission" date="2023-01" db="EMBL/GenBank/DDBJ databases">
        <authorList>
            <person name="Van Ghelder C."/>
            <person name="Rancurel C."/>
        </authorList>
    </citation>
    <scope>NUCLEOTIDE SEQUENCE</scope>
    <source>
        <strain evidence="1">CNCM I-4278</strain>
    </source>
</reference>
<accession>A0A9W4U8N8</accession>
<comment type="caution">
    <text evidence="1">The sequence shown here is derived from an EMBL/GenBank/DDBJ whole genome shotgun (WGS) entry which is preliminary data.</text>
</comment>
<protein>
    <submittedName>
        <fullName evidence="1">Uncharacterized protein</fullName>
    </submittedName>
</protein>
<dbReference type="EMBL" id="CAOQHR010000002">
    <property type="protein sequence ID" value="CAI6331137.1"/>
    <property type="molecule type" value="Genomic_DNA"/>
</dbReference>
<gene>
    <name evidence="1" type="ORF">PDIGIT_LOCUS4409</name>
</gene>
<keyword evidence="2" id="KW-1185">Reference proteome</keyword>
<evidence type="ECO:0000313" key="1">
    <source>
        <dbReference type="EMBL" id="CAI6331137.1"/>
    </source>
</evidence>
<proteinExistence type="predicted"/>